<keyword evidence="1" id="KW-0812">Transmembrane</keyword>
<organism evidence="3 4">
    <name type="scientific">Henosepilachna vigintioctopunctata</name>
    <dbReference type="NCBI Taxonomy" id="420089"/>
    <lineage>
        <taxon>Eukaryota</taxon>
        <taxon>Metazoa</taxon>
        <taxon>Ecdysozoa</taxon>
        <taxon>Arthropoda</taxon>
        <taxon>Hexapoda</taxon>
        <taxon>Insecta</taxon>
        <taxon>Pterygota</taxon>
        <taxon>Neoptera</taxon>
        <taxon>Endopterygota</taxon>
        <taxon>Coleoptera</taxon>
        <taxon>Polyphaga</taxon>
        <taxon>Cucujiformia</taxon>
        <taxon>Coccinelloidea</taxon>
        <taxon>Coccinellidae</taxon>
        <taxon>Epilachninae</taxon>
        <taxon>Epilachnini</taxon>
        <taxon>Henosepilachna</taxon>
    </lineage>
</organism>
<reference evidence="3 4" key="1">
    <citation type="submission" date="2023-03" db="EMBL/GenBank/DDBJ databases">
        <title>Genome insight into feeding habits of ladybird beetles.</title>
        <authorList>
            <person name="Li H.-S."/>
            <person name="Huang Y.-H."/>
            <person name="Pang H."/>
        </authorList>
    </citation>
    <scope>NUCLEOTIDE SEQUENCE [LARGE SCALE GENOMIC DNA]</scope>
    <source>
        <strain evidence="3">SYSU_2023b</strain>
        <tissue evidence="3">Whole body</tissue>
    </source>
</reference>
<evidence type="ECO:0000256" key="2">
    <source>
        <dbReference type="SAM" id="SignalP"/>
    </source>
</evidence>
<keyword evidence="1" id="KW-0472">Membrane</keyword>
<proteinExistence type="predicted"/>
<feature type="chain" id="PRO_5043889746" evidence="2">
    <location>
        <begin position="28"/>
        <end position="345"/>
    </location>
</feature>
<keyword evidence="1" id="KW-1133">Transmembrane helix</keyword>
<keyword evidence="2" id="KW-0732">Signal</keyword>
<gene>
    <name evidence="3" type="ORF">WA026_009277</name>
</gene>
<accession>A0AAW1UVY2</accession>
<feature type="signal peptide" evidence="2">
    <location>
        <begin position="1"/>
        <end position="27"/>
    </location>
</feature>
<keyword evidence="4" id="KW-1185">Reference proteome</keyword>
<evidence type="ECO:0000256" key="1">
    <source>
        <dbReference type="SAM" id="Phobius"/>
    </source>
</evidence>
<sequence>MCPMQKLIALTYLILSCFSFITSEVAAFSDSGQLSNIEANIKSPFTEYFIRKWVTSLTEVTAGRQTNNSYSIELNQERDIPKIITAINTYVGENILLLSENNMKVDYGNTLNLIKRKGHEILGKTLGSNDFILLFLSQRLLDNSIDKLYSELEGSIKISNFSTKMQTRSVRATATSSSLTDIIRKFLSDVLLVIFKPLQVQLNQTIITAINDLMSYYQPLEPPGFFQSIGTSIVNRIILLVVDFLDLQRTAINNLFTTSGTNIARSLIDGNGPRSSRSEMRSIIDVVVAPLNFFAAIIFTPFHTALTIVANIIFTFLRPIFRGTILGQLEGIVRGIINLIPCLNC</sequence>
<feature type="transmembrane region" description="Helical" evidence="1">
    <location>
        <begin position="293"/>
        <end position="317"/>
    </location>
</feature>
<dbReference type="Proteomes" id="UP001431783">
    <property type="component" value="Unassembled WGS sequence"/>
</dbReference>
<comment type="caution">
    <text evidence="3">The sequence shown here is derived from an EMBL/GenBank/DDBJ whole genome shotgun (WGS) entry which is preliminary data.</text>
</comment>
<dbReference type="EMBL" id="JARQZJ010000094">
    <property type="protein sequence ID" value="KAK9885054.1"/>
    <property type="molecule type" value="Genomic_DNA"/>
</dbReference>
<dbReference type="PROSITE" id="PS51257">
    <property type="entry name" value="PROKAR_LIPOPROTEIN"/>
    <property type="match status" value="1"/>
</dbReference>
<dbReference type="AlphaFoldDB" id="A0AAW1UVY2"/>
<protein>
    <submittedName>
        <fullName evidence="3">Uncharacterized protein</fullName>
    </submittedName>
</protein>
<name>A0AAW1UVY2_9CUCU</name>
<evidence type="ECO:0000313" key="3">
    <source>
        <dbReference type="EMBL" id="KAK9885054.1"/>
    </source>
</evidence>
<evidence type="ECO:0000313" key="4">
    <source>
        <dbReference type="Proteomes" id="UP001431783"/>
    </source>
</evidence>